<keyword evidence="3" id="KW-1185">Reference proteome</keyword>
<dbReference type="EMBL" id="BPLR01001154">
    <property type="protein sequence ID" value="GIZ00436.1"/>
    <property type="molecule type" value="Genomic_DNA"/>
</dbReference>
<proteinExistence type="predicted"/>
<name>A0AAV4XZ34_CAEEX</name>
<feature type="compositionally biased region" description="Basic and acidic residues" evidence="1">
    <location>
        <begin position="86"/>
        <end position="98"/>
    </location>
</feature>
<reference evidence="2 3" key="1">
    <citation type="submission" date="2021-06" db="EMBL/GenBank/DDBJ databases">
        <title>Caerostris extrusa draft genome.</title>
        <authorList>
            <person name="Kono N."/>
            <person name="Arakawa K."/>
        </authorList>
    </citation>
    <scope>NUCLEOTIDE SEQUENCE [LARGE SCALE GENOMIC DNA]</scope>
</reference>
<feature type="compositionally biased region" description="Polar residues" evidence="1">
    <location>
        <begin position="68"/>
        <end position="77"/>
    </location>
</feature>
<dbReference type="AlphaFoldDB" id="A0AAV4XZ34"/>
<feature type="region of interest" description="Disordered" evidence="1">
    <location>
        <begin position="41"/>
        <end position="133"/>
    </location>
</feature>
<gene>
    <name evidence="2" type="ORF">CEXT_118961</name>
</gene>
<sequence>MISVFEPDFWAELFQFLLINDEDNFIWLRLALKNWLRSLEIKSPPNTPSVAHGEYVERKKKKKNNTKMQKGTSTNPHYHQKKKRGEKTNKKKNPDRAGRVSKTRTLFHAEHLFFPPDHSMAKREKRKISSGDR</sequence>
<comment type="caution">
    <text evidence="2">The sequence shown here is derived from an EMBL/GenBank/DDBJ whole genome shotgun (WGS) entry which is preliminary data.</text>
</comment>
<organism evidence="2 3">
    <name type="scientific">Caerostris extrusa</name>
    <name type="common">Bark spider</name>
    <name type="synonym">Caerostris bankana</name>
    <dbReference type="NCBI Taxonomy" id="172846"/>
    <lineage>
        <taxon>Eukaryota</taxon>
        <taxon>Metazoa</taxon>
        <taxon>Ecdysozoa</taxon>
        <taxon>Arthropoda</taxon>
        <taxon>Chelicerata</taxon>
        <taxon>Arachnida</taxon>
        <taxon>Araneae</taxon>
        <taxon>Araneomorphae</taxon>
        <taxon>Entelegynae</taxon>
        <taxon>Araneoidea</taxon>
        <taxon>Araneidae</taxon>
        <taxon>Caerostris</taxon>
    </lineage>
</organism>
<feature type="compositionally biased region" description="Basic and acidic residues" evidence="1">
    <location>
        <begin position="119"/>
        <end position="133"/>
    </location>
</feature>
<accession>A0AAV4XZ34</accession>
<protein>
    <submittedName>
        <fullName evidence="2">Uncharacterized protein</fullName>
    </submittedName>
</protein>
<evidence type="ECO:0000256" key="1">
    <source>
        <dbReference type="SAM" id="MobiDB-lite"/>
    </source>
</evidence>
<evidence type="ECO:0000313" key="3">
    <source>
        <dbReference type="Proteomes" id="UP001054945"/>
    </source>
</evidence>
<evidence type="ECO:0000313" key="2">
    <source>
        <dbReference type="EMBL" id="GIZ00436.1"/>
    </source>
</evidence>
<dbReference type="Proteomes" id="UP001054945">
    <property type="component" value="Unassembled WGS sequence"/>
</dbReference>